<dbReference type="PANTHER" id="PTHR43540:SF6">
    <property type="entry name" value="ISOCHORISMATASE-LIKE DOMAIN-CONTAINING PROTEIN"/>
    <property type="match status" value="1"/>
</dbReference>
<dbReference type="OrthoDB" id="9807387at2"/>
<dbReference type="InterPro" id="IPR036380">
    <property type="entry name" value="Isochorismatase-like_sf"/>
</dbReference>
<evidence type="ECO:0000313" key="3">
    <source>
        <dbReference type="EMBL" id="KIZ41899.1"/>
    </source>
</evidence>
<sequence>MSQILSARPEPTDFDASTTALIVVDMQNGYCSPGGYFSHLGVDLTPTQEVIPAVARLVAVARGSGIQVVWLQNGWDSALKEAGGPHSVNQRKGNSLKLMRNRPDLAGTLLTKGGWDYELVKELKPEADDLVIPKPRYSGFAGTALDSMLRSRRIETLLVCGVATNVCVESTIRDAFFKEYFPILVRDACYQAGPDYIQQATIYNVEKFFGWSATVDDVAQALASRNAA</sequence>
<comment type="caution">
    <text evidence="3">The sequence shown here is derived from an EMBL/GenBank/DDBJ whole genome shotgun (WGS) entry which is preliminary data.</text>
</comment>
<dbReference type="Proteomes" id="UP000032515">
    <property type="component" value="Unassembled WGS sequence"/>
</dbReference>
<dbReference type="PATRIC" id="fig|1076.23.peg.2918"/>
<protein>
    <submittedName>
        <fullName evidence="3">Amidohydrolase</fullName>
    </submittedName>
</protein>
<dbReference type="GO" id="GO:0016787">
    <property type="term" value="F:hydrolase activity"/>
    <property type="evidence" value="ECO:0007669"/>
    <property type="project" value="UniProtKB-KW"/>
</dbReference>
<organism evidence="3 4">
    <name type="scientific">Rhodopseudomonas palustris</name>
    <dbReference type="NCBI Taxonomy" id="1076"/>
    <lineage>
        <taxon>Bacteria</taxon>
        <taxon>Pseudomonadati</taxon>
        <taxon>Pseudomonadota</taxon>
        <taxon>Alphaproteobacteria</taxon>
        <taxon>Hyphomicrobiales</taxon>
        <taxon>Nitrobacteraceae</taxon>
        <taxon>Rhodopseudomonas</taxon>
    </lineage>
</organism>
<gene>
    <name evidence="3" type="ORF">OO17_13985</name>
</gene>
<dbReference type="SUPFAM" id="SSF52499">
    <property type="entry name" value="Isochorismatase-like hydrolases"/>
    <property type="match status" value="1"/>
</dbReference>
<evidence type="ECO:0000313" key="4">
    <source>
        <dbReference type="Proteomes" id="UP000032515"/>
    </source>
</evidence>
<dbReference type="EMBL" id="JXXE01000279">
    <property type="protein sequence ID" value="KIZ41899.1"/>
    <property type="molecule type" value="Genomic_DNA"/>
</dbReference>
<dbReference type="InterPro" id="IPR000868">
    <property type="entry name" value="Isochorismatase-like_dom"/>
</dbReference>
<feature type="domain" description="Isochorismatase-like" evidence="2">
    <location>
        <begin position="19"/>
        <end position="216"/>
    </location>
</feature>
<keyword evidence="1 3" id="KW-0378">Hydrolase</keyword>
<dbReference type="Pfam" id="PF00857">
    <property type="entry name" value="Isochorismatase"/>
    <property type="match status" value="1"/>
</dbReference>
<dbReference type="CDD" id="cd00431">
    <property type="entry name" value="cysteine_hydrolases"/>
    <property type="match status" value="1"/>
</dbReference>
<proteinExistence type="predicted"/>
<dbReference type="Gene3D" id="3.40.50.850">
    <property type="entry name" value="Isochorismatase-like"/>
    <property type="match status" value="1"/>
</dbReference>
<name>A0A0D7EM44_RHOPL</name>
<dbReference type="InterPro" id="IPR050272">
    <property type="entry name" value="Isochorismatase-like_hydrls"/>
</dbReference>
<reference evidence="3" key="1">
    <citation type="submission" date="2014-11" db="EMBL/GenBank/DDBJ databases">
        <title>Genomics and ecophysiology of heterotrophic nitrogen fixing bacteria isolated from estuarine surface water.</title>
        <authorList>
            <person name="Bentzon-Tilia M."/>
            <person name="Severin I."/>
            <person name="Hansen L.H."/>
            <person name="Riemann L."/>
        </authorList>
    </citation>
    <scope>NUCLEOTIDE SEQUENCE [LARGE SCALE GENOMIC DNA]</scope>
    <source>
        <strain evidence="3">BAL398</strain>
    </source>
</reference>
<dbReference type="AlphaFoldDB" id="A0A0D7EM44"/>
<evidence type="ECO:0000256" key="1">
    <source>
        <dbReference type="ARBA" id="ARBA00022801"/>
    </source>
</evidence>
<dbReference type="PANTHER" id="PTHR43540">
    <property type="entry name" value="PEROXYUREIDOACRYLATE/UREIDOACRYLATE AMIDOHYDROLASE-RELATED"/>
    <property type="match status" value="1"/>
</dbReference>
<dbReference type="RefSeq" id="WP_044411809.1">
    <property type="nucleotide sequence ID" value="NZ_JXXE01000279.1"/>
</dbReference>
<accession>A0A0D7EM44</accession>
<evidence type="ECO:0000259" key="2">
    <source>
        <dbReference type="Pfam" id="PF00857"/>
    </source>
</evidence>